<organism evidence="2 3">
    <name type="scientific">Sporolactobacillus shoreicorticis</name>
    <dbReference type="NCBI Taxonomy" id="1923877"/>
    <lineage>
        <taxon>Bacteria</taxon>
        <taxon>Bacillati</taxon>
        <taxon>Bacillota</taxon>
        <taxon>Bacilli</taxon>
        <taxon>Bacillales</taxon>
        <taxon>Sporolactobacillaceae</taxon>
        <taxon>Sporolactobacillus</taxon>
    </lineage>
</organism>
<dbReference type="InterPro" id="IPR011733">
    <property type="entry name" value="CHP02185_IM"/>
</dbReference>
<proteinExistence type="predicted"/>
<feature type="transmembrane region" description="Helical" evidence="1">
    <location>
        <begin position="12"/>
        <end position="33"/>
    </location>
</feature>
<name>A0ABW5S325_9BACL</name>
<feature type="transmembrane region" description="Helical" evidence="1">
    <location>
        <begin position="118"/>
        <end position="139"/>
    </location>
</feature>
<comment type="caution">
    <text evidence="2">The sequence shown here is derived from an EMBL/GenBank/DDBJ whole genome shotgun (WGS) entry which is preliminary data.</text>
</comment>
<sequence length="202" mass="22489">MIQSQKLKARDYITIGLYTLLIYLVNAIVGMALSPAMFVAMPFLSGVCLFFSSIVYLLMAVKVGKKGAMLLMAAVTGLIYTLMGIVLMLPYFILAGIVGELVLWKGDGSQYRKIKRQSFAYAAYGSLFGVGNFMAIYVMGTGLFEKFNYSSELIKRMIYFAYSPLWMAAGLLFSFVVTLLGCYISSRMLKKHFVKAGYLANY</sequence>
<keyword evidence="3" id="KW-1185">Reference proteome</keyword>
<evidence type="ECO:0000313" key="2">
    <source>
        <dbReference type="EMBL" id="MFD2693957.1"/>
    </source>
</evidence>
<evidence type="ECO:0000313" key="3">
    <source>
        <dbReference type="Proteomes" id="UP001597399"/>
    </source>
</evidence>
<evidence type="ECO:0000256" key="1">
    <source>
        <dbReference type="SAM" id="Phobius"/>
    </source>
</evidence>
<keyword evidence="1" id="KW-0812">Transmembrane</keyword>
<feature type="transmembrane region" description="Helical" evidence="1">
    <location>
        <begin position="159"/>
        <end position="184"/>
    </location>
</feature>
<gene>
    <name evidence="2" type="ORF">ACFSUE_10005</name>
</gene>
<accession>A0ABW5S325</accession>
<dbReference type="Pfam" id="PF09605">
    <property type="entry name" value="Trep_Strep"/>
    <property type="match status" value="1"/>
</dbReference>
<feature type="transmembrane region" description="Helical" evidence="1">
    <location>
        <begin position="39"/>
        <end position="60"/>
    </location>
</feature>
<dbReference type="EMBL" id="JBHUMQ010000024">
    <property type="protein sequence ID" value="MFD2693957.1"/>
    <property type="molecule type" value="Genomic_DNA"/>
</dbReference>
<dbReference type="RefSeq" id="WP_253063294.1">
    <property type="nucleotide sequence ID" value="NZ_JAMXWM010000020.1"/>
</dbReference>
<feature type="transmembrane region" description="Helical" evidence="1">
    <location>
        <begin position="89"/>
        <end position="106"/>
    </location>
</feature>
<keyword evidence="1" id="KW-1133">Transmembrane helix</keyword>
<keyword evidence="1" id="KW-0472">Membrane</keyword>
<reference evidence="3" key="1">
    <citation type="journal article" date="2019" name="Int. J. Syst. Evol. Microbiol.">
        <title>The Global Catalogue of Microorganisms (GCM) 10K type strain sequencing project: providing services to taxonomists for standard genome sequencing and annotation.</title>
        <authorList>
            <consortium name="The Broad Institute Genomics Platform"/>
            <consortium name="The Broad Institute Genome Sequencing Center for Infectious Disease"/>
            <person name="Wu L."/>
            <person name="Ma J."/>
        </authorList>
    </citation>
    <scope>NUCLEOTIDE SEQUENCE [LARGE SCALE GENOMIC DNA]</scope>
    <source>
        <strain evidence="3">TISTR 2466</strain>
    </source>
</reference>
<dbReference type="NCBIfam" id="TIGR02185">
    <property type="entry name" value="Trep_Strep"/>
    <property type="match status" value="1"/>
</dbReference>
<protein>
    <submittedName>
        <fullName evidence="2">MptD family putative ECF transporter S component</fullName>
    </submittedName>
</protein>
<dbReference type="Proteomes" id="UP001597399">
    <property type="component" value="Unassembled WGS sequence"/>
</dbReference>